<dbReference type="Proteomes" id="UP001174909">
    <property type="component" value="Unassembled WGS sequence"/>
</dbReference>
<gene>
    <name evidence="1" type="ORF">GBAR_LOCUS15246</name>
</gene>
<dbReference type="EMBL" id="CASHTH010002220">
    <property type="protein sequence ID" value="CAI8026545.1"/>
    <property type="molecule type" value="Genomic_DNA"/>
</dbReference>
<evidence type="ECO:0000313" key="1">
    <source>
        <dbReference type="EMBL" id="CAI8026545.1"/>
    </source>
</evidence>
<sequence length="44" mass="5025">MLMGGLDSSWWIRLPLLHSFNVLVISGVDTCSLVRDEIYTRSRS</sequence>
<keyword evidence="2" id="KW-1185">Reference proteome</keyword>
<protein>
    <submittedName>
        <fullName evidence="1">Uncharacterized protein</fullName>
    </submittedName>
</protein>
<proteinExistence type="predicted"/>
<dbReference type="AlphaFoldDB" id="A0AA35WTV9"/>
<comment type="caution">
    <text evidence="1">The sequence shown here is derived from an EMBL/GenBank/DDBJ whole genome shotgun (WGS) entry which is preliminary data.</text>
</comment>
<reference evidence="1" key="1">
    <citation type="submission" date="2023-03" db="EMBL/GenBank/DDBJ databases">
        <authorList>
            <person name="Steffen K."/>
            <person name="Cardenas P."/>
        </authorList>
    </citation>
    <scope>NUCLEOTIDE SEQUENCE</scope>
</reference>
<name>A0AA35WTV9_GEOBA</name>
<evidence type="ECO:0000313" key="2">
    <source>
        <dbReference type="Proteomes" id="UP001174909"/>
    </source>
</evidence>
<accession>A0AA35WTV9</accession>
<organism evidence="1 2">
    <name type="scientific">Geodia barretti</name>
    <name type="common">Barrett's horny sponge</name>
    <dbReference type="NCBI Taxonomy" id="519541"/>
    <lineage>
        <taxon>Eukaryota</taxon>
        <taxon>Metazoa</taxon>
        <taxon>Porifera</taxon>
        <taxon>Demospongiae</taxon>
        <taxon>Heteroscleromorpha</taxon>
        <taxon>Tetractinellida</taxon>
        <taxon>Astrophorina</taxon>
        <taxon>Geodiidae</taxon>
        <taxon>Geodia</taxon>
    </lineage>
</organism>